<dbReference type="AlphaFoldDB" id="A0A1H7BPK9"/>
<dbReference type="EMBL" id="FNZE01000018">
    <property type="protein sequence ID" value="SEJ79136.1"/>
    <property type="molecule type" value="Genomic_DNA"/>
</dbReference>
<gene>
    <name evidence="5" type="ORF">SAMN05216201_11839</name>
</gene>
<keyword evidence="6" id="KW-1185">Reference proteome</keyword>
<proteinExistence type="inferred from homology"/>
<feature type="domain" description="Dinitrogenase iron-molybdenum cofactor biosynthesis" evidence="3">
    <location>
        <begin position="125"/>
        <end position="216"/>
    </location>
</feature>
<dbReference type="Pfam" id="PF16844">
    <property type="entry name" value="DIMCO_N"/>
    <property type="match status" value="1"/>
</dbReference>
<dbReference type="InterPro" id="IPR051840">
    <property type="entry name" value="NifX/NifY_domain"/>
</dbReference>
<evidence type="ECO:0000259" key="3">
    <source>
        <dbReference type="Pfam" id="PF02579"/>
    </source>
</evidence>
<dbReference type="InterPro" id="IPR036105">
    <property type="entry name" value="DiNase_FeMo-co_biosyn_sf"/>
</dbReference>
<accession>A0A1H7BPK9</accession>
<dbReference type="Gene3D" id="1.10.150.590">
    <property type="entry name" value="Dinitrogenase iron-molybdenum cofactor, N-terminal"/>
    <property type="match status" value="1"/>
</dbReference>
<dbReference type="SUPFAM" id="SSF53146">
    <property type="entry name" value="Nitrogenase accessory factor-like"/>
    <property type="match status" value="1"/>
</dbReference>
<dbReference type="PANTHER" id="PTHR33937:SF1">
    <property type="entry name" value="IRON-MOLIBDENUM COFACTOR PROCESSING PROTEIN"/>
    <property type="match status" value="1"/>
</dbReference>
<name>A0A1H7BPK9_9PSED</name>
<dbReference type="InterPro" id="IPR038127">
    <property type="entry name" value="NafY_N_sf"/>
</dbReference>
<dbReference type="InterPro" id="IPR034169">
    <property type="entry name" value="NifX-like"/>
</dbReference>
<dbReference type="Proteomes" id="UP000242930">
    <property type="component" value="Unassembled WGS sequence"/>
</dbReference>
<dbReference type="CDD" id="cd00853">
    <property type="entry name" value="NifX"/>
    <property type="match status" value="1"/>
</dbReference>
<evidence type="ECO:0000256" key="2">
    <source>
        <dbReference type="ARBA" id="ARBA00023231"/>
    </source>
</evidence>
<feature type="domain" description="Dinitrogenase iron-molybdenum cofactor N-terminal" evidence="4">
    <location>
        <begin position="14"/>
        <end position="100"/>
    </location>
</feature>
<dbReference type="InterPro" id="IPR003731">
    <property type="entry name" value="Di-Nase_FeMo-co_biosynth"/>
</dbReference>
<evidence type="ECO:0000256" key="1">
    <source>
        <dbReference type="ARBA" id="ARBA00010285"/>
    </source>
</evidence>
<evidence type="ECO:0000313" key="6">
    <source>
        <dbReference type="Proteomes" id="UP000242930"/>
    </source>
</evidence>
<dbReference type="Gene3D" id="3.30.420.130">
    <property type="entry name" value="Dinitrogenase iron-molybdenum cofactor biosynthesis domain"/>
    <property type="match status" value="1"/>
</dbReference>
<reference evidence="6" key="1">
    <citation type="submission" date="2016-10" db="EMBL/GenBank/DDBJ databases">
        <authorList>
            <person name="Varghese N."/>
            <person name="Submissions S."/>
        </authorList>
    </citation>
    <scope>NUCLEOTIDE SEQUENCE [LARGE SCALE GENOMIC DNA]</scope>
    <source>
        <strain evidence="6">LMG 25967</strain>
    </source>
</reference>
<dbReference type="RefSeq" id="WP_090313065.1">
    <property type="nucleotide sequence ID" value="NZ_FNZE01000018.1"/>
</dbReference>
<dbReference type="PANTHER" id="PTHR33937">
    <property type="entry name" value="IRON-MOLYBDENUM PROTEIN-RELATED-RELATED"/>
    <property type="match status" value="1"/>
</dbReference>
<dbReference type="OrthoDB" id="9797941at2"/>
<dbReference type="InterPro" id="IPR031763">
    <property type="entry name" value="NafY_N"/>
</dbReference>
<keyword evidence="2" id="KW-0535">Nitrogen fixation</keyword>
<comment type="similarity">
    <text evidence="1">Belongs to the NifX/NifY family.</text>
</comment>
<dbReference type="STRING" id="915471.SAMN05216201_11839"/>
<dbReference type="Pfam" id="PF02579">
    <property type="entry name" value="Nitro_FeMo-Co"/>
    <property type="match status" value="1"/>
</dbReference>
<sequence>MATPPLTRPAQLPGHLALRIALAARELKDVDTARLLRALLAVTGEPITEARLSKLRMARLRAALLTPGPHEAAQPELTERQLQRAVGLLKGRGVHMPEEPLPVPQAYRDGELADSVRIACASNSGERLDGSFGSCARFLIYQISPRESRLIELREPGPCGEDDDRNAQRAELLHDCQLLYTLSIGGPAAAKVIRAGVHPIKHATALPAREIVEELQRVLATTPPPWLAKAMGAEPGQRVRFTCESSG</sequence>
<evidence type="ECO:0000259" key="4">
    <source>
        <dbReference type="Pfam" id="PF16844"/>
    </source>
</evidence>
<organism evidence="5 6">
    <name type="scientific">Pseudomonas linyingensis</name>
    <dbReference type="NCBI Taxonomy" id="915471"/>
    <lineage>
        <taxon>Bacteria</taxon>
        <taxon>Pseudomonadati</taxon>
        <taxon>Pseudomonadota</taxon>
        <taxon>Gammaproteobacteria</taxon>
        <taxon>Pseudomonadales</taxon>
        <taxon>Pseudomonadaceae</taxon>
        <taxon>Pseudomonas</taxon>
    </lineage>
</organism>
<protein>
    <submittedName>
        <fullName evidence="5">Nitrogen fixation protein NifX</fullName>
    </submittedName>
</protein>
<evidence type="ECO:0000313" key="5">
    <source>
        <dbReference type="EMBL" id="SEJ79136.1"/>
    </source>
</evidence>